<comment type="caution">
    <text evidence="1">The sequence shown here is derived from an EMBL/GenBank/DDBJ whole genome shotgun (WGS) entry which is preliminary data.</text>
</comment>
<dbReference type="AlphaFoldDB" id="A0A9W6SN84"/>
<reference evidence="1" key="1">
    <citation type="submission" date="2023-03" db="EMBL/GenBank/DDBJ databases">
        <title>Actinorhabdospora filicis NBRC 111898.</title>
        <authorList>
            <person name="Ichikawa N."/>
            <person name="Sato H."/>
            <person name="Tonouchi N."/>
        </authorList>
    </citation>
    <scope>NUCLEOTIDE SEQUENCE</scope>
    <source>
        <strain evidence="1">NBRC 111898</strain>
    </source>
</reference>
<organism evidence="1 2">
    <name type="scientific">Actinorhabdospora filicis</name>
    <dbReference type="NCBI Taxonomy" id="1785913"/>
    <lineage>
        <taxon>Bacteria</taxon>
        <taxon>Bacillati</taxon>
        <taxon>Actinomycetota</taxon>
        <taxon>Actinomycetes</taxon>
        <taxon>Micromonosporales</taxon>
        <taxon>Micromonosporaceae</taxon>
        <taxon>Actinorhabdospora</taxon>
    </lineage>
</organism>
<dbReference type="PIRSF" id="PIRSF004729">
    <property type="entry name" value="MutL"/>
    <property type="match status" value="1"/>
</dbReference>
<gene>
    <name evidence="1" type="ORF">Afil01_36790</name>
</gene>
<accession>A0A9W6SN84</accession>
<dbReference type="InterPro" id="IPR006230">
    <property type="entry name" value="MutL"/>
</dbReference>
<evidence type="ECO:0000313" key="1">
    <source>
        <dbReference type="EMBL" id="GLZ78872.1"/>
    </source>
</evidence>
<dbReference type="Pfam" id="PF13941">
    <property type="entry name" value="MutL"/>
    <property type="match status" value="1"/>
</dbReference>
<dbReference type="NCBIfam" id="TIGR01319">
    <property type="entry name" value="glmL_fam"/>
    <property type="match status" value="1"/>
</dbReference>
<sequence>MSASAVVCADVGSTYTKVAAVDEVTGELYATAAHPTTVGTDVLEGLGAARAVLESRLPAGVGVSGTLVCSSAGGGLTCAVIGNEPLVTATAAHRAALSAGARIVRVAAGALSAADVAGIAETVPDTILLAGGTDGGDATVLLEHARQLAEAAGAEARLRVPVVLAANAKAAPEVEGILTRAGLSVRSVGNVLPRIGRLRPQEAREALREAFLTHVIAGKRLSAGEEFTRMVRAATPDAVLRGVELLADGHGEVPGRGDLLLVDVGGATTDVYSVLTPDAELLGPRAEVAGTQWRARTVEGDLGMRWNAPGVVEAALGEKLLTPDEADGLAAAVAVRAADPGFLPADGAEAAVDERLAALAITVALRRHARGERLDGPDGPFRGGKDLRQVALVVGSGGALRHARAGRGVGVVRSAIADGAGGWPLPVSPSVTVDARYVLAAAGLLAEVLPGAAARLLAGCLGGV</sequence>
<dbReference type="RefSeq" id="WP_285664008.1">
    <property type="nucleotide sequence ID" value="NZ_BSTX01000002.1"/>
</dbReference>
<dbReference type="EMBL" id="BSTX01000002">
    <property type="protein sequence ID" value="GLZ78872.1"/>
    <property type="molecule type" value="Genomic_DNA"/>
</dbReference>
<evidence type="ECO:0008006" key="3">
    <source>
        <dbReference type="Google" id="ProtNLM"/>
    </source>
</evidence>
<protein>
    <recommendedName>
        <fullName evidence="3">Glutamate mutase</fullName>
    </recommendedName>
</protein>
<name>A0A9W6SN84_9ACTN</name>
<keyword evidence="2" id="KW-1185">Reference proteome</keyword>
<evidence type="ECO:0000313" key="2">
    <source>
        <dbReference type="Proteomes" id="UP001165079"/>
    </source>
</evidence>
<proteinExistence type="predicted"/>
<dbReference type="Proteomes" id="UP001165079">
    <property type="component" value="Unassembled WGS sequence"/>
</dbReference>